<reference evidence="2 3" key="1">
    <citation type="submission" date="2021-06" db="EMBL/GenBank/DDBJ databases">
        <authorList>
            <person name="Kallberg Y."/>
            <person name="Tangrot J."/>
            <person name="Rosling A."/>
        </authorList>
    </citation>
    <scope>NUCLEOTIDE SEQUENCE [LARGE SCALE GENOMIC DNA]</scope>
    <source>
        <strain evidence="2 3">120-4 pot B 10/14</strain>
    </source>
</reference>
<dbReference type="PANTHER" id="PTHR46791">
    <property type="entry name" value="EXPRESSED PROTEIN"/>
    <property type="match status" value="1"/>
</dbReference>
<name>A0ABN7VLY2_GIGMA</name>
<sequence length="193" mass="23321">MHIPGPNFMWSVDGYDKLRQWGFYIHGAVDAYSRYIIWLEVGLLSWKYGSSTSNQRIEAWWSHLRKYKSQFWIELFTKIEVAGEWIYGNNIDYECLIYVFMPLLKVELFEFRQEWNKLNDTQNYGFKVNYEEYKFIYNKYCSNNILNIYLSNKKIFELDFITSKILEELGETNINIINARLIYNILKNIQSCI</sequence>
<feature type="domain" description="Integrase core" evidence="1">
    <location>
        <begin position="2"/>
        <end position="41"/>
    </location>
</feature>
<organism evidence="2 3">
    <name type="scientific">Gigaspora margarita</name>
    <dbReference type="NCBI Taxonomy" id="4874"/>
    <lineage>
        <taxon>Eukaryota</taxon>
        <taxon>Fungi</taxon>
        <taxon>Fungi incertae sedis</taxon>
        <taxon>Mucoromycota</taxon>
        <taxon>Glomeromycotina</taxon>
        <taxon>Glomeromycetes</taxon>
        <taxon>Diversisporales</taxon>
        <taxon>Gigasporaceae</taxon>
        <taxon>Gigaspora</taxon>
    </lineage>
</organism>
<dbReference type="Pfam" id="PF24764">
    <property type="entry name" value="rva_4"/>
    <property type="match status" value="2"/>
</dbReference>
<feature type="domain" description="Integrase core" evidence="1">
    <location>
        <begin position="48"/>
        <end position="117"/>
    </location>
</feature>
<evidence type="ECO:0000313" key="3">
    <source>
        <dbReference type="Proteomes" id="UP000789901"/>
    </source>
</evidence>
<protein>
    <submittedName>
        <fullName evidence="2">17044_t:CDS:1</fullName>
    </submittedName>
</protein>
<evidence type="ECO:0000313" key="2">
    <source>
        <dbReference type="EMBL" id="CAG8785481.1"/>
    </source>
</evidence>
<proteinExistence type="predicted"/>
<evidence type="ECO:0000259" key="1">
    <source>
        <dbReference type="Pfam" id="PF24764"/>
    </source>
</evidence>
<gene>
    <name evidence="2" type="ORF">GMARGA_LOCUS20362</name>
</gene>
<keyword evidence="3" id="KW-1185">Reference proteome</keyword>
<accession>A0ABN7VLY2</accession>
<dbReference type="EMBL" id="CAJVQB010017789">
    <property type="protein sequence ID" value="CAG8785481.1"/>
    <property type="molecule type" value="Genomic_DNA"/>
</dbReference>
<dbReference type="InterPro" id="IPR058913">
    <property type="entry name" value="Integrase_dom_put"/>
</dbReference>
<dbReference type="Proteomes" id="UP000789901">
    <property type="component" value="Unassembled WGS sequence"/>
</dbReference>
<dbReference type="PANTHER" id="PTHR46791:SF5">
    <property type="entry name" value="CLR5 DOMAIN-CONTAINING PROTEIN-RELATED"/>
    <property type="match status" value="1"/>
</dbReference>
<comment type="caution">
    <text evidence="2">The sequence shown here is derived from an EMBL/GenBank/DDBJ whole genome shotgun (WGS) entry which is preliminary data.</text>
</comment>